<feature type="domain" description="Phytochrome central region" evidence="2">
    <location>
        <begin position="1"/>
        <end position="70"/>
    </location>
</feature>
<dbReference type="InterPro" id="IPR029016">
    <property type="entry name" value="GAF-like_dom_sf"/>
</dbReference>
<dbReference type="SUPFAM" id="SSF55781">
    <property type="entry name" value="GAF domain-like"/>
    <property type="match status" value="1"/>
</dbReference>
<evidence type="ECO:0000313" key="4">
    <source>
        <dbReference type="Proteomes" id="UP000740926"/>
    </source>
</evidence>
<comment type="caution">
    <text evidence="3">The sequence shown here is derived from an EMBL/GenBank/DDBJ whole genome shotgun (WGS) entry which is preliminary data.</text>
</comment>
<protein>
    <recommendedName>
        <fullName evidence="2">Phytochrome central region domain-containing protein</fullName>
    </recommendedName>
</protein>
<sequence length="96" mass="10942">MWFRPEVVRTGRGGGDPRKTAAPDVVLSPRSSFEAWKETVQQRSLPWNDAARDAAHEMRPALVDIVLRKAEEMAELNEQLMRSNKELEAFSYSLGR</sequence>
<dbReference type="InterPro" id="IPR013515">
    <property type="entry name" value="Phytochrome_cen-reg"/>
</dbReference>
<evidence type="ECO:0000259" key="2">
    <source>
        <dbReference type="Pfam" id="PF00360"/>
    </source>
</evidence>
<keyword evidence="4" id="KW-1185">Reference proteome</keyword>
<dbReference type="AlphaFoldDB" id="A0A9P6XQV6"/>
<proteinExistence type="predicted"/>
<dbReference type="GO" id="GO:0009584">
    <property type="term" value="P:detection of visible light"/>
    <property type="evidence" value="ECO:0007669"/>
    <property type="project" value="InterPro"/>
</dbReference>
<accession>A0A9P6XQV6</accession>
<evidence type="ECO:0000256" key="1">
    <source>
        <dbReference type="SAM" id="MobiDB-lite"/>
    </source>
</evidence>
<reference evidence="3 4" key="1">
    <citation type="journal article" date="2020" name="Microb. Genom.">
        <title>Genetic diversity of clinical and environmental Mucorales isolates obtained from an investigation of mucormycosis cases among solid organ transplant recipients.</title>
        <authorList>
            <person name="Nguyen M.H."/>
            <person name="Kaul D."/>
            <person name="Muto C."/>
            <person name="Cheng S.J."/>
            <person name="Richter R.A."/>
            <person name="Bruno V.M."/>
            <person name="Liu G."/>
            <person name="Beyhan S."/>
            <person name="Sundermann A.J."/>
            <person name="Mounaud S."/>
            <person name="Pasculle A.W."/>
            <person name="Nierman W.C."/>
            <person name="Driscoll E."/>
            <person name="Cumbie R."/>
            <person name="Clancy C.J."/>
            <person name="Dupont C.L."/>
        </authorList>
    </citation>
    <scope>NUCLEOTIDE SEQUENCE [LARGE SCALE GENOMIC DNA]</scope>
    <source>
        <strain evidence="3 4">GL24</strain>
    </source>
</reference>
<organism evidence="3 4">
    <name type="scientific">Rhizopus delemar</name>
    <dbReference type="NCBI Taxonomy" id="936053"/>
    <lineage>
        <taxon>Eukaryota</taxon>
        <taxon>Fungi</taxon>
        <taxon>Fungi incertae sedis</taxon>
        <taxon>Mucoromycota</taxon>
        <taxon>Mucoromycotina</taxon>
        <taxon>Mucoromycetes</taxon>
        <taxon>Mucorales</taxon>
        <taxon>Mucorineae</taxon>
        <taxon>Rhizopodaceae</taxon>
        <taxon>Rhizopus</taxon>
    </lineage>
</organism>
<name>A0A9P6XQV6_9FUNG</name>
<feature type="region of interest" description="Disordered" evidence="1">
    <location>
        <begin position="1"/>
        <end position="23"/>
    </location>
</feature>
<dbReference type="Gene3D" id="3.30.450.270">
    <property type="match status" value="1"/>
</dbReference>
<dbReference type="Gene3D" id="3.30.450.40">
    <property type="match status" value="1"/>
</dbReference>
<dbReference type="InterPro" id="IPR043150">
    <property type="entry name" value="Phytochrome_PHY_sf"/>
</dbReference>
<evidence type="ECO:0000313" key="3">
    <source>
        <dbReference type="EMBL" id="KAG1530175.1"/>
    </source>
</evidence>
<gene>
    <name evidence="3" type="ORF">G6F50_017491</name>
</gene>
<dbReference type="GO" id="GO:0006355">
    <property type="term" value="P:regulation of DNA-templated transcription"/>
    <property type="evidence" value="ECO:0007669"/>
    <property type="project" value="InterPro"/>
</dbReference>
<dbReference type="Proteomes" id="UP000740926">
    <property type="component" value="Unassembled WGS sequence"/>
</dbReference>
<dbReference type="EMBL" id="JAANIU010013044">
    <property type="protein sequence ID" value="KAG1530175.1"/>
    <property type="molecule type" value="Genomic_DNA"/>
</dbReference>
<dbReference type="Pfam" id="PF00360">
    <property type="entry name" value="PHY"/>
    <property type="match status" value="1"/>
</dbReference>